<dbReference type="GO" id="GO:0006808">
    <property type="term" value="P:regulation of nitrogen utilization"/>
    <property type="evidence" value="ECO:0007669"/>
    <property type="project" value="InterPro"/>
</dbReference>
<reference evidence="2 3" key="1">
    <citation type="journal article" date="2024" name="Nat. Commun.">
        <title>Phylogenomics reveals the evolutionary origins of lichenization in chlorophyte algae.</title>
        <authorList>
            <person name="Puginier C."/>
            <person name="Libourel C."/>
            <person name="Otte J."/>
            <person name="Skaloud P."/>
            <person name="Haon M."/>
            <person name="Grisel S."/>
            <person name="Petersen M."/>
            <person name="Berrin J.G."/>
            <person name="Delaux P.M."/>
            <person name="Dal Grande F."/>
            <person name="Keller J."/>
        </authorList>
    </citation>
    <scope>NUCLEOTIDE SEQUENCE [LARGE SCALE GENOMIC DNA]</scope>
    <source>
        <strain evidence="2 3">SAG 2043</strain>
    </source>
</reference>
<dbReference type="PANTHER" id="PTHR30115:SF11">
    <property type="entry name" value="NITROGEN REGULATORY PROTEIN P-II HOMOLOG"/>
    <property type="match status" value="1"/>
</dbReference>
<dbReference type="Proteomes" id="UP001489004">
    <property type="component" value="Unassembled WGS sequence"/>
</dbReference>
<evidence type="ECO:0000256" key="1">
    <source>
        <dbReference type="RuleBase" id="RU003936"/>
    </source>
</evidence>
<dbReference type="Gene3D" id="3.30.70.120">
    <property type="match status" value="1"/>
</dbReference>
<dbReference type="GO" id="GO:0005829">
    <property type="term" value="C:cytosol"/>
    <property type="evidence" value="ECO:0007669"/>
    <property type="project" value="TreeGrafter"/>
</dbReference>
<accession>A0AAW1PTA9</accession>
<dbReference type="EMBL" id="JALJOR010000008">
    <property type="protein sequence ID" value="KAK9812859.1"/>
    <property type="molecule type" value="Genomic_DNA"/>
</dbReference>
<sequence>MLDVCLPASCLRSCPLVGPSFLPQRRSFPGRHHVAAARAPQLSSRVQRGHLRVVAASGNGTVEAAPYDFLEKLECDLSAFPQCHFFRVEGIVRPWRIRFVVTELSHNGILGLTVTQVAGAGVQGGKAGKGERYGGTEHGMAQLVDKSKLEVVCLRDQVDTVVRIIATAAHTGEIGDGKIFVVPVADVIRIRTGETGAVAERMEGGLADRQQGGA</sequence>
<proteinExistence type="inferred from homology"/>
<dbReference type="InterPro" id="IPR011322">
    <property type="entry name" value="N-reg_PII-like_a/b"/>
</dbReference>
<name>A0AAW1PTA9_9CHLO</name>
<dbReference type="SMART" id="SM00938">
    <property type="entry name" value="P-II"/>
    <property type="match status" value="1"/>
</dbReference>
<comment type="caution">
    <text evidence="2">The sequence shown here is derived from an EMBL/GenBank/DDBJ whole genome shotgun (WGS) entry which is preliminary data.</text>
</comment>
<gene>
    <name evidence="2" type="ORF">WJX72_004810</name>
</gene>
<dbReference type="GO" id="GO:0005524">
    <property type="term" value="F:ATP binding"/>
    <property type="evidence" value="ECO:0007669"/>
    <property type="project" value="TreeGrafter"/>
</dbReference>
<dbReference type="InterPro" id="IPR015867">
    <property type="entry name" value="N-reg_PII/ATP_PRibTrfase_C"/>
</dbReference>
<dbReference type="Pfam" id="PF00543">
    <property type="entry name" value="P-II"/>
    <property type="match status" value="1"/>
</dbReference>
<dbReference type="GO" id="GO:0030234">
    <property type="term" value="F:enzyme regulator activity"/>
    <property type="evidence" value="ECO:0007669"/>
    <property type="project" value="InterPro"/>
</dbReference>
<organism evidence="2 3">
    <name type="scientific">[Myrmecia] bisecta</name>
    <dbReference type="NCBI Taxonomy" id="41462"/>
    <lineage>
        <taxon>Eukaryota</taxon>
        <taxon>Viridiplantae</taxon>
        <taxon>Chlorophyta</taxon>
        <taxon>core chlorophytes</taxon>
        <taxon>Trebouxiophyceae</taxon>
        <taxon>Trebouxiales</taxon>
        <taxon>Trebouxiaceae</taxon>
        <taxon>Myrmecia</taxon>
    </lineage>
</organism>
<dbReference type="InterPro" id="IPR002187">
    <property type="entry name" value="N-reg_PII"/>
</dbReference>
<keyword evidence="3" id="KW-1185">Reference proteome</keyword>
<dbReference type="AlphaFoldDB" id="A0AAW1PTA9"/>
<evidence type="ECO:0000313" key="3">
    <source>
        <dbReference type="Proteomes" id="UP001489004"/>
    </source>
</evidence>
<dbReference type="SUPFAM" id="SSF54913">
    <property type="entry name" value="GlnB-like"/>
    <property type="match status" value="1"/>
</dbReference>
<dbReference type="PROSITE" id="PS51343">
    <property type="entry name" value="PII_GLNB_DOM"/>
    <property type="match status" value="1"/>
</dbReference>
<dbReference type="PANTHER" id="PTHR30115">
    <property type="entry name" value="NITROGEN REGULATORY PROTEIN P-II"/>
    <property type="match status" value="1"/>
</dbReference>
<evidence type="ECO:0000313" key="2">
    <source>
        <dbReference type="EMBL" id="KAK9812859.1"/>
    </source>
</evidence>
<dbReference type="PRINTS" id="PR00340">
    <property type="entry name" value="PIIGLNB"/>
</dbReference>
<dbReference type="PROSITE" id="PS00638">
    <property type="entry name" value="PII_GLNB_CTER"/>
    <property type="match status" value="1"/>
</dbReference>
<protein>
    <recommendedName>
        <fullName evidence="4">Nitrogen regulatory protein P-II</fullName>
    </recommendedName>
</protein>
<evidence type="ECO:0008006" key="4">
    <source>
        <dbReference type="Google" id="ProtNLM"/>
    </source>
</evidence>
<comment type="similarity">
    <text evidence="1">Belongs to the P(II) protein family.</text>
</comment>
<dbReference type="InterPro" id="IPR017918">
    <property type="entry name" value="N-reg_PII_CS"/>
</dbReference>